<keyword evidence="2 3" id="KW-0479">Metal-binding</keyword>
<accession>A0A5P1RAG1</accession>
<dbReference type="AlphaFoldDB" id="A0A5P1RAG1"/>
<dbReference type="Gene3D" id="1.20.120.450">
    <property type="entry name" value="dinb family like domain"/>
    <property type="match status" value="1"/>
</dbReference>
<proteinExistence type="inferred from homology"/>
<dbReference type="PANTHER" id="PTHR37302">
    <property type="entry name" value="SLR1116 PROTEIN"/>
    <property type="match status" value="1"/>
</dbReference>
<comment type="similarity">
    <text evidence="1">Belongs to the DinB family.</text>
</comment>
<reference evidence="4 5" key="1">
    <citation type="journal article" date="2019" name="Biochem. Eng. J.">
        <title>Metabolic engineering of the marine bacteria Neptunomonas concharum for the production of acetoin and meso-2,3-butanediol from acetate.</title>
        <authorList>
            <person name="Li W."/>
            <person name="Pu N."/>
            <person name="Liu C.-X."/>
            <person name="Yuan Q.-P."/>
            <person name="Li Z.-J."/>
        </authorList>
    </citation>
    <scope>NUCLEOTIDE SEQUENCE [LARGE SCALE GENOMIC DNA]</scope>
    <source>
        <strain evidence="4 5">JCM17730</strain>
    </source>
</reference>
<dbReference type="PANTHER" id="PTHR37302:SF1">
    <property type="entry name" value="PROTEIN DINB"/>
    <property type="match status" value="1"/>
</dbReference>
<dbReference type="InterPro" id="IPR034660">
    <property type="entry name" value="DinB/YfiT-like"/>
</dbReference>
<evidence type="ECO:0000256" key="2">
    <source>
        <dbReference type="ARBA" id="ARBA00022723"/>
    </source>
</evidence>
<sequence>MEVLNHIRLMADYNQQLNKQVCQAAGMLNHESLVEHRGAFFGSVLGTLNHLMVGDLIWLKRFAGHPAQHVALNPIRATEAPVALEQQLFSTMEGLWQERQILDAVIVSWSRELKAEDLDHCLEYSSMKGVSSHRQMGALIMHFFNHQTHHRGQLSTLLYQQGFDIGLTDLLYFIPEES</sequence>
<dbReference type="SUPFAM" id="SSF109854">
    <property type="entry name" value="DinB/YfiT-like putative metalloenzymes"/>
    <property type="match status" value="1"/>
</dbReference>
<gene>
    <name evidence="4" type="ORF">F0U83_07645</name>
</gene>
<dbReference type="OrthoDB" id="9807509at2"/>
<dbReference type="Pfam" id="PF05163">
    <property type="entry name" value="DinB"/>
    <property type="match status" value="1"/>
</dbReference>
<dbReference type="GO" id="GO:0046872">
    <property type="term" value="F:metal ion binding"/>
    <property type="evidence" value="ECO:0007669"/>
    <property type="project" value="UniProtKB-KW"/>
</dbReference>
<keyword evidence="5" id="KW-1185">Reference proteome</keyword>
<feature type="binding site" evidence="3">
    <location>
        <position position="150"/>
    </location>
    <ligand>
        <name>a divalent metal cation</name>
        <dbReference type="ChEBI" id="CHEBI:60240"/>
    </ligand>
</feature>
<evidence type="ECO:0000313" key="4">
    <source>
        <dbReference type="EMBL" id="QEQ96593.1"/>
    </source>
</evidence>
<evidence type="ECO:0000256" key="1">
    <source>
        <dbReference type="ARBA" id="ARBA00008635"/>
    </source>
</evidence>
<feature type="binding site" evidence="3">
    <location>
        <position position="50"/>
    </location>
    <ligand>
        <name>a divalent metal cation</name>
        <dbReference type="ChEBI" id="CHEBI:60240"/>
    </ligand>
</feature>
<dbReference type="InterPro" id="IPR007837">
    <property type="entry name" value="DinB"/>
</dbReference>
<organism evidence="4 5">
    <name type="scientific">Neptunomonas concharum</name>
    <dbReference type="NCBI Taxonomy" id="1031538"/>
    <lineage>
        <taxon>Bacteria</taxon>
        <taxon>Pseudomonadati</taxon>
        <taxon>Pseudomonadota</taxon>
        <taxon>Gammaproteobacteria</taxon>
        <taxon>Oceanospirillales</taxon>
        <taxon>Oceanospirillaceae</taxon>
        <taxon>Neptunomonas</taxon>
    </lineage>
</organism>
<dbReference type="KEGG" id="ncu:F0U83_07645"/>
<name>A0A5P1RAG1_9GAMM</name>
<dbReference type="Proteomes" id="UP000324760">
    <property type="component" value="Chromosome"/>
</dbReference>
<evidence type="ECO:0000313" key="5">
    <source>
        <dbReference type="Proteomes" id="UP000324760"/>
    </source>
</evidence>
<dbReference type="EMBL" id="CP043869">
    <property type="protein sequence ID" value="QEQ96593.1"/>
    <property type="molecule type" value="Genomic_DNA"/>
</dbReference>
<evidence type="ECO:0000256" key="3">
    <source>
        <dbReference type="PIRSR" id="PIRSR607837-1"/>
    </source>
</evidence>
<protein>
    <submittedName>
        <fullName evidence="4">Damage-inducible protein DinB</fullName>
    </submittedName>
</protein>
<feature type="binding site" evidence="3">
    <location>
        <position position="146"/>
    </location>
    <ligand>
        <name>a divalent metal cation</name>
        <dbReference type="ChEBI" id="CHEBI:60240"/>
    </ligand>
</feature>
<dbReference type="RefSeq" id="WP_138987204.1">
    <property type="nucleotide sequence ID" value="NZ_CP043869.1"/>
</dbReference>